<keyword evidence="1" id="KW-0472">Membrane</keyword>
<comment type="caution">
    <text evidence="2">The sequence shown here is derived from an EMBL/GenBank/DDBJ whole genome shotgun (WGS) entry which is preliminary data.</text>
</comment>
<dbReference type="InterPro" id="IPR007313">
    <property type="entry name" value="FxsA"/>
</dbReference>
<feature type="transmembrane region" description="Helical" evidence="1">
    <location>
        <begin position="26"/>
        <end position="46"/>
    </location>
</feature>
<name>A0ABT7T173_9ALTE</name>
<evidence type="ECO:0000313" key="2">
    <source>
        <dbReference type="EMBL" id="MDM7862194.1"/>
    </source>
</evidence>
<dbReference type="Proteomes" id="UP001234343">
    <property type="component" value="Unassembled WGS sequence"/>
</dbReference>
<keyword evidence="1" id="KW-1133">Transmembrane helix</keyword>
<dbReference type="EMBL" id="JAUCBP010000013">
    <property type="protein sequence ID" value="MDM7862194.1"/>
    <property type="molecule type" value="Genomic_DNA"/>
</dbReference>
<evidence type="ECO:0000256" key="1">
    <source>
        <dbReference type="SAM" id="Phobius"/>
    </source>
</evidence>
<reference evidence="2 3" key="1">
    <citation type="submission" date="2023-06" db="EMBL/GenBank/DDBJ databases">
        <title>Alteromonas sp. ASW11-36 isolated from intertidal sand.</title>
        <authorList>
            <person name="Li Y."/>
        </authorList>
    </citation>
    <scope>NUCLEOTIDE SEQUENCE [LARGE SCALE GENOMIC DNA]</scope>
    <source>
        <strain evidence="2 3">ASW11-36</strain>
    </source>
</reference>
<evidence type="ECO:0000313" key="3">
    <source>
        <dbReference type="Proteomes" id="UP001234343"/>
    </source>
</evidence>
<dbReference type="Pfam" id="PF04186">
    <property type="entry name" value="FxsA"/>
    <property type="match status" value="1"/>
</dbReference>
<accession>A0ABT7T173</accession>
<protein>
    <submittedName>
        <fullName evidence="2">FxsA family protein</fullName>
    </submittedName>
</protein>
<organism evidence="2 3">
    <name type="scientific">Alteromonas arenosi</name>
    <dbReference type="NCBI Taxonomy" id="3055817"/>
    <lineage>
        <taxon>Bacteria</taxon>
        <taxon>Pseudomonadati</taxon>
        <taxon>Pseudomonadota</taxon>
        <taxon>Gammaproteobacteria</taxon>
        <taxon>Alteromonadales</taxon>
        <taxon>Alteromonadaceae</taxon>
        <taxon>Alteromonas/Salinimonas group</taxon>
        <taxon>Alteromonas</taxon>
    </lineage>
</organism>
<proteinExistence type="predicted"/>
<feature type="transmembrane region" description="Helical" evidence="1">
    <location>
        <begin position="75"/>
        <end position="98"/>
    </location>
</feature>
<dbReference type="RefSeq" id="WP_289366997.1">
    <property type="nucleotide sequence ID" value="NZ_JAUCBP010000013.1"/>
</dbReference>
<dbReference type="PANTHER" id="PTHR35335">
    <property type="entry name" value="UPF0716 PROTEIN FXSA"/>
    <property type="match status" value="1"/>
</dbReference>
<gene>
    <name evidence="2" type="ORF">QTP81_16430</name>
</gene>
<sequence length="168" mass="18431">MGILFLLFAVMPIVEIALLIQVGGVIGGWNTVAIVIVTAFIGAYLVRREGLSTLQAAQQKMNQGQMPGEELAQGLLLLVAGVLLVTPGFVTDFIGLLFTVPVTRKLIGKALLVKLLQSKHATVQFSHTQQFHQHYQARNKADDGDIIEGEYHAHDEQNKPQLPNEDKH</sequence>
<keyword evidence="1" id="KW-0812">Transmembrane</keyword>
<keyword evidence="3" id="KW-1185">Reference proteome</keyword>
<dbReference type="PANTHER" id="PTHR35335:SF1">
    <property type="entry name" value="UPF0716 PROTEIN FXSA"/>
    <property type="match status" value="1"/>
</dbReference>
<dbReference type="NCBIfam" id="NF008528">
    <property type="entry name" value="PRK11463.1-2"/>
    <property type="match status" value="1"/>
</dbReference>